<gene>
    <name evidence="9" type="ORF">HG15A2_28230</name>
</gene>
<dbReference type="GO" id="GO:0005886">
    <property type="term" value="C:plasma membrane"/>
    <property type="evidence" value="ECO:0007669"/>
    <property type="project" value="UniProtKB-SubCell"/>
</dbReference>
<feature type="transmembrane region" description="Helical" evidence="7">
    <location>
        <begin position="119"/>
        <end position="139"/>
    </location>
</feature>
<protein>
    <submittedName>
        <fullName evidence="9">Colicin uptake protein TolQ</fullName>
    </submittedName>
</protein>
<dbReference type="PANTHER" id="PTHR30625:SF17">
    <property type="entry name" value="TOLQ-RELATED"/>
    <property type="match status" value="1"/>
</dbReference>
<dbReference type="Pfam" id="PF01618">
    <property type="entry name" value="MotA_ExbB"/>
    <property type="match status" value="1"/>
</dbReference>
<dbReference type="AlphaFoldDB" id="A0A517MXA9"/>
<sequence length="210" mass="23236">MTLLLLYIGYFVYIVLSIIALWGGYCVIMVWRRVSQTRFVDEEDQDEFLGELEQTLATKNYDAAIELCDGDRRALPQLALFAVEKRDLGFAKLRRRVAERFQQDVMADIEHRLSWVGTVIKSAPMIGLLGTVMGMMGAFAKLGGSEQVDATEMAKDIQFALITTACGLAIAVPLVLATASINVRIRKMEDLVGIGLGRLFESLKSILPGS</sequence>
<evidence type="ECO:0000259" key="8">
    <source>
        <dbReference type="Pfam" id="PF01618"/>
    </source>
</evidence>
<dbReference type="GO" id="GO:0017038">
    <property type="term" value="P:protein import"/>
    <property type="evidence" value="ECO:0007669"/>
    <property type="project" value="TreeGrafter"/>
</dbReference>
<keyword evidence="6" id="KW-0813">Transport</keyword>
<organism evidence="9 10">
    <name type="scientific">Adhaeretor mobilis</name>
    <dbReference type="NCBI Taxonomy" id="1930276"/>
    <lineage>
        <taxon>Bacteria</taxon>
        <taxon>Pseudomonadati</taxon>
        <taxon>Planctomycetota</taxon>
        <taxon>Planctomycetia</taxon>
        <taxon>Pirellulales</taxon>
        <taxon>Lacipirellulaceae</taxon>
        <taxon>Adhaeretor</taxon>
    </lineage>
</organism>
<evidence type="ECO:0000256" key="6">
    <source>
        <dbReference type="RuleBase" id="RU004057"/>
    </source>
</evidence>
<keyword evidence="10" id="KW-1185">Reference proteome</keyword>
<keyword evidence="4 7" id="KW-1133">Transmembrane helix</keyword>
<evidence type="ECO:0000256" key="7">
    <source>
        <dbReference type="SAM" id="Phobius"/>
    </source>
</evidence>
<dbReference type="RefSeq" id="WP_145060710.1">
    <property type="nucleotide sequence ID" value="NZ_CP036263.1"/>
</dbReference>
<keyword evidence="5 7" id="KW-0472">Membrane</keyword>
<dbReference type="InterPro" id="IPR050790">
    <property type="entry name" value="ExbB/TolQ_transport"/>
</dbReference>
<keyword evidence="6" id="KW-0653">Protein transport</keyword>
<dbReference type="KEGG" id="amob:HG15A2_28230"/>
<keyword evidence="3 7" id="KW-0812">Transmembrane</keyword>
<dbReference type="PANTHER" id="PTHR30625">
    <property type="entry name" value="PROTEIN TOLQ"/>
    <property type="match status" value="1"/>
</dbReference>
<name>A0A517MXA9_9BACT</name>
<evidence type="ECO:0000256" key="1">
    <source>
        <dbReference type="ARBA" id="ARBA00004651"/>
    </source>
</evidence>
<dbReference type="OrthoDB" id="9809716at2"/>
<reference evidence="9 10" key="1">
    <citation type="submission" date="2019-02" db="EMBL/GenBank/DDBJ databases">
        <title>Deep-cultivation of Planctomycetes and their phenomic and genomic characterization uncovers novel biology.</title>
        <authorList>
            <person name="Wiegand S."/>
            <person name="Jogler M."/>
            <person name="Boedeker C."/>
            <person name="Pinto D."/>
            <person name="Vollmers J."/>
            <person name="Rivas-Marin E."/>
            <person name="Kohn T."/>
            <person name="Peeters S.H."/>
            <person name="Heuer A."/>
            <person name="Rast P."/>
            <person name="Oberbeckmann S."/>
            <person name="Bunk B."/>
            <person name="Jeske O."/>
            <person name="Meyerdierks A."/>
            <person name="Storesund J.E."/>
            <person name="Kallscheuer N."/>
            <person name="Luecker S."/>
            <person name="Lage O.M."/>
            <person name="Pohl T."/>
            <person name="Merkel B.J."/>
            <person name="Hornburger P."/>
            <person name="Mueller R.-W."/>
            <person name="Bruemmer F."/>
            <person name="Labrenz M."/>
            <person name="Spormann A.M."/>
            <person name="Op den Camp H."/>
            <person name="Overmann J."/>
            <person name="Amann R."/>
            <person name="Jetten M.S.M."/>
            <person name="Mascher T."/>
            <person name="Medema M.H."/>
            <person name="Devos D.P."/>
            <person name="Kaster A.-K."/>
            <person name="Ovreas L."/>
            <person name="Rohde M."/>
            <person name="Galperin M.Y."/>
            <person name="Jogler C."/>
        </authorList>
    </citation>
    <scope>NUCLEOTIDE SEQUENCE [LARGE SCALE GENOMIC DNA]</scope>
    <source>
        <strain evidence="9 10">HG15A2</strain>
    </source>
</reference>
<feature type="transmembrane region" description="Helical" evidence="7">
    <location>
        <begin position="6"/>
        <end position="31"/>
    </location>
</feature>
<dbReference type="InterPro" id="IPR002898">
    <property type="entry name" value="MotA_ExbB_proton_chnl"/>
</dbReference>
<evidence type="ECO:0000256" key="5">
    <source>
        <dbReference type="ARBA" id="ARBA00023136"/>
    </source>
</evidence>
<evidence type="ECO:0000313" key="9">
    <source>
        <dbReference type="EMBL" id="QDS99499.1"/>
    </source>
</evidence>
<accession>A0A517MXA9</accession>
<dbReference type="EMBL" id="CP036263">
    <property type="protein sequence ID" value="QDS99499.1"/>
    <property type="molecule type" value="Genomic_DNA"/>
</dbReference>
<comment type="subcellular location">
    <subcellularLocation>
        <location evidence="1">Cell membrane</location>
        <topology evidence="1">Multi-pass membrane protein</topology>
    </subcellularLocation>
    <subcellularLocation>
        <location evidence="6">Membrane</location>
        <topology evidence="6">Multi-pass membrane protein</topology>
    </subcellularLocation>
</comment>
<evidence type="ECO:0000256" key="3">
    <source>
        <dbReference type="ARBA" id="ARBA00022692"/>
    </source>
</evidence>
<feature type="transmembrane region" description="Helical" evidence="7">
    <location>
        <begin position="159"/>
        <end position="179"/>
    </location>
</feature>
<keyword evidence="2" id="KW-1003">Cell membrane</keyword>
<feature type="domain" description="MotA/TolQ/ExbB proton channel" evidence="8">
    <location>
        <begin position="95"/>
        <end position="189"/>
    </location>
</feature>
<proteinExistence type="inferred from homology"/>
<evidence type="ECO:0000313" key="10">
    <source>
        <dbReference type="Proteomes" id="UP000319852"/>
    </source>
</evidence>
<evidence type="ECO:0000256" key="2">
    <source>
        <dbReference type="ARBA" id="ARBA00022475"/>
    </source>
</evidence>
<comment type="similarity">
    <text evidence="6">Belongs to the exbB/tolQ family.</text>
</comment>
<evidence type="ECO:0000256" key="4">
    <source>
        <dbReference type="ARBA" id="ARBA00022989"/>
    </source>
</evidence>
<dbReference type="Proteomes" id="UP000319852">
    <property type="component" value="Chromosome"/>
</dbReference>